<organism evidence="2 5">
    <name type="scientific">Ustilaginoidea virens</name>
    <name type="common">Rice false smut fungus</name>
    <name type="synonym">Villosiclava virens</name>
    <dbReference type="NCBI Taxonomy" id="1159556"/>
    <lineage>
        <taxon>Eukaryota</taxon>
        <taxon>Fungi</taxon>
        <taxon>Dikarya</taxon>
        <taxon>Ascomycota</taxon>
        <taxon>Pezizomycotina</taxon>
        <taxon>Sordariomycetes</taxon>
        <taxon>Hypocreomycetidae</taxon>
        <taxon>Hypocreales</taxon>
        <taxon>Clavicipitaceae</taxon>
        <taxon>Ustilaginoidea</taxon>
    </lineage>
</organism>
<evidence type="ECO:0000256" key="1">
    <source>
        <dbReference type="SAM" id="SignalP"/>
    </source>
</evidence>
<feature type="chain" id="PRO_5010402239" evidence="1">
    <location>
        <begin position="20"/>
        <end position="167"/>
    </location>
</feature>
<dbReference type="SMR" id="A0A063C8W9"/>
<proteinExistence type="predicted"/>
<feature type="signal peptide" evidence="1">
    <location>
        <begin position="1"/>
        <end position="19"/>
    </location>
</feature>
<keyword evidence="4" id="KW-1185">Reference proteome</keyword>
<accession>A0A063C8W9</accession>
<evidence type="ECO:0000313" key="3">
    <source>
        <dbReference type="EMBL" id="QUC22681.1"/>
    </source>
</evidence>
<reference evidence="3" key="3">
    <citation type="submission" date="2020-03" db="EMBL/GenBank/DDBJ databases">
        <title>A mixture of massive structural variations and highly conserved coding sequences in Ustilaginoidea virens genome.</title>
        <authorList>
            <person name="Zhang K."/>
            <person name="Zhao Z."/>
            <person name="Zhang Z."/>
            <person name="Li Y."/>
            <person name="Hsiang T."/>
            <person name="Sun W."/>
        </authorList>
    </citation>
    <scope>NUCLEOTIDE SEQUENCE</scope>
    <source>
        <strain evidence="3">UV-8b</strain>
    </source>
</reference>
<dbReference type="AlphaFoldDB" id="A0A063C8W9"/>
<dbReference type="Proteomes" id="UP000027002">
    <property type="component" value="Chromosome 5"/>
</dbReference>
<evidence type="ECO:0000313" key="2">
    <source>
        <dbReference type="EMBL" id="GAO17850.1"/>
    </source>
</evidence>
<dbReference type="EMBL" id="CP072757">
    <property type="protein sequence ID" value="QUC22681.1"/>
    <property type="molecule type" value="Genomic_DNA"/>
</dbReference>
<name>A0A063C8W9_USTVR</name>
<gene>
    <name evidence="3" type="ORF">UV8b_06922</name>
    <name evidence="2" type="ORF">UVI_02011460</name>
</gene>
<dbReference type="RefSeq" id="XP_043000354.1">
    <property type="nucleotide sequence ID" value="XM_043144419.1"/>
</dbReference>
<reference evidence="2" key="1">
    <citation type="journal article" date="2016" name="Genome Announc.">
        <title>Genome Sequence of Ustilaginoidea virens IPU010, a Rice Pathogenic Fungus Causing False Smut.</title>
        <authorList>
            <person name="Kumagai T."/>
            <person name="Ishii T."/>
            <person name="Terai G."/>
            <person name="Umemura M."/>
            <person name="Machida M."/>
            <person name="Asai K."/>
        </authorList>
    </citation>
    <scope>NUCLEOTIDE SEQUENCE [LARGE SCALE GENOMIC DNA]</scope>
    <source>
        <strain evidence="2">IPU010</strain>
    </source>
</reference>
<evidence type="ECO:0000313" key="5">
    <source>
        <dbReference type="Proteomes" id="UP000054053"/>
    </source>
</evidence>
<dbReference type="OrthoDB" id="3513524at2759"/>
<evidence type="ECO:0000313" key="4">
    <source>
        <dbReference type="Proteomes" id="UP000027002"/>
    </source>
</evidence>
<dbReference type="EMBL" id="BBTG02000004">
    <property type="protein sequence ID" value="GAO17850.1"/>
    <property type="molecule type" value="Genomic_DNA"/>
</dbReference>
<keyword evidence="1" id="KW-0732">Signal</keyword>
<protein>
    <submittedName>
        <fullName evidence="2">Uncharacterized protein</fullName>
    </submittedName>
</protein>
<dbReference type="KEGG" id="uvi:66067699"/>
<dbReference type="HOGENOM" id="CLU_120092_0_0_1"/>
<dbReference type="GeneID" id="66067699"/>
<reference evidence="5" key="2">
    <citation type="journal article" date="2016" name="Genome Announc.">
        <title>Genome sequence of Ustilaginoidea virens IPU010, a rice pathogenic fungus causing false smut.</title>
        <authorList>
            <person name="Kumagai T."/>
            <person name="Ishii T."/>
            <person name="Terai G."/>
            <person name="Umemura M."/>
            <person name="Machida M."/>
            <person name="Asai K."/>
        </authorList>
    </citation>
    <scope>NUCLEOTIDE SEQUENCE [LARGE SCALE GENOMIC DNA]</scope>
    <source>
        <strain evidence="5">IPU010</strain>
    </source>
</reference>
<sequence length="167" mass="17957">MRFATSALALVASAAAASAASISFWTLDKLTRTIHFTPNAGLPNIKSVTVNNKRRTKVVFPPDWVGNFYAVQEGHDNIPGMLGEVAFSSRDHKTYFDVSGIVNADDVNNVKQIWPASGAPPMSGCEVFPCSNAYWLPDDVQTKVTSELDLIATLGTGSTGMNFVESD</sequence>
<dbReference type="Proteomes" id="UP000054053">
    <property type="component" value="Unassembled WGS sequence"/>
</dbReference>